<dbReference type="PANTHER" id="PTHR43107:SF15">
    <property type="entry name" value="FATTY ACID TRANSPORT PROTEIN 3, ISOFORM A"/>
    <property type="match status" value="1"/>
</dbReference>
<dbReference type="Gene3D" id="3.30.300.30">
    <property type="match status" value="1"/>
</dbReference>
<dbReference type="GO" id="GO:0005778">
    <property type="term" value="C:peroxisomal membrane"/>
    <property type="evidence" value="ECO:0007669"/>
    <property type="project" value="UniProtKB-SubCell"/>
</dbReference>
<keyword evidence="7" id="KW-0547">Nucleotide-binding</keyword>
<evidence type="ECO:0000256" key="6">
    <source>
        <dbReference type="ARBA" id="ARBA00022692"/>
    </source>
</evidence>
<dbReference type="InterPro" id="IPR042099">
    <property type="entry name" value="ANL_N_sf"/>
</dbReference>
<accession>A0A381NIN0</accession>
<dbReference type="SUPFAM" id="SSF56801">
    <property type="entry name" value="Acetyl-CoA synthetase-like"/>
    <property type="match status" value="1"/>
</dbReference>
<dbReference type="GO" id="GO:0005324">
    <property type="term" value="F:long-chain fatty acid transmembrane transporter activity"/>
    <property type="evidence" value="ECO:0007669"/>
    <property type="project" value="TreeGrafter"/>
</dbReference>
<keyword evidence="8" id="KW-0067">ATP-binding</keyword>
<evidence type="ECO:0000256" key="5">
    <source>
        <dbReference type="ARBA" id="ARBA00022598"/>
    </source>
</evidence>
<evidence type="ECO:0000256" key="1">
    <source>
        <dbReference type="ARBA" id="ARBA00004651"/>
    </source>
</evidence>
<evidence type="ECO:0000256" key="9">
    <source>
        <dbReference type="ARBA" id="ARBA00022989"/>
    </source>
</evidence>
<keyword evidence="4" id="KW-1003">Cell membrane</keyword>
<dbReference type="InterPro" id="IPR000873">
    <property type="entry name" value="AMP-dep_synth/lig_dom"/>
</dbReference>
<dbReference type="GO" id="GO:0044539">
    <property type="term" value="P:long-chain fatty acid import into cell"/>
    <property type="evidence" value="ECO:0007669"/>
    <property type="project" value="TreeGrafter"/>
</dbReference>
<dbReference type="FunFam" id="3.30.300.30:FF:000002">
    <property type="entry name" value="Long-chain fatty acid transport protein 1"/>
    <property type="match status" value="1"/>
</dbReference>
<comment type="subcellular location">
    <subcellularLocation>
        <location evidence="1">Cell membrane</location>
        <topology evidence="1">Multi-pass membrane protein</topology>
    </subcellularLocation>
    <subcellularLocation>
        <location evidence="13">Peroxisome membrane</location>
    </subcellularLocation>
</comment>
<keyword evidence="5" id="KW-0436">Ligase</keyword>
<name>A0A381NIN0_9ZZZZ</name>
<sequence length="592" mass="67378">MLKKLRSEIIYLLALRKIIPRLKRVNEVEDEIFPKQIAEHAKKTPKHIAVYFEDEEVTYQQLISRANQYSHWFLENGLKRGDVVALLMENRPEFLIVWIGITQIGGTVALINTNLKGHPLDHSLSISSAKHIIIGEEMVNNFHSASDVIRENLQVWVEGKKVFSDYNNLKDTVLNNPKNFPNLDYEVTNNDVALYIYTSGTTGDPKAASISHKRLRLMPMTFIAAISPKKSDKIYNVLPLYHSAGGVVAVGMALTTGASLVLRRKFSVKEFWEDVNRYKVTIFQYIGELCRYLLNAPHNEYEKSHNLRMAAGNGLRPDIWDSFKKRFGIKKIVEFYGATEGTFSLINFDGKTGAIGRIPNYMKSTMNVEIVKFDIERGEPIRNKHGYCILCEYGEPGEALGKIDLDAGGFDGYVDKQATEKKILRNVFEEGDQWFQSGDLLSTDKDGYFYFVDRIGDTFRWKGENVATSEVAFAFSDIKGIKEANVYGVSIPGNDGKAGMAALVIDEDIDLKDLYFDLSKSLPSYAVPLMLRIKKEIEITGTFKHRKVELVREGYDPSKVSDRIYIIDNQNKTYTDLNDEIFEKIKNEKVKF</sequence>
<dbReference type="NCBIfam" id="NF006134">
    <property type="entry name" value="PRK08279.1"/>
    <property type="match status" value="1"/>
</dbReference>
<feature type="domain" description="AMP-dependent synthetase/ligase" evidence="14">
    <location>
        <begin position="38"/>
        <end position="385"/>
    </location>
</feature>
<keyword evidence="10" id="KW-0445">Lipid transport</keyword>
<dbReference type="PROSITE" id="PS00455">
    <property type="entry name" value="AMP_BINDING"/>
    <property type="match status" value="1"/>
</dbReference>
<dbReference type="InterPro" id="IPR045851">
    <property type="entry name" value="AMP-bd_C_sf"/>
</dbReference>
<dbReference type="InterPro" id="IPR020845">
    <property type="entry name" value="AMP-binding_CS"/>
</dbReference>
<organism evidence="15">
    <name type="scientific">marine metagenome</name>
    <dbReference type="NCBI Taxonomy" id="408172"/>
    <lineage>
        <taxon>unclassified sequences</taxon>
        <taxon>metagenomes</taxon>
        <taxon>ecological metagenomes</taxon>
    </lineage>
</organism>
<dbReference type="FunFam" id="3.40.50.12780:FF:000019">
    <property type="entry name" value="Long-chain fatty acid transporter"/>
    <property type="match status" value="1"/>
</dbReference>
<evidence type="ECO:0000256" key="4">
    <source>
        <dbReference type="ARBA" id="ARBA00022475"/>
    </source>
</evidence>
<evidence type="ECO:0000256" key="13">
    <source>
        <dbReference type="ARBA" id="ARBA00046271"/>
    </source>
</evidence>
<evidence type="ECO:0000256" key="2">
    <source>
        <dbReference type="ARBA" id="ARBA00006432"/>
    </source>
</evidence>
<keyword evidence="12" id="KW-0576">Peroxisome</keyword>
<evidence type="ECO:0000256" key="3">
    <source>
        <dbReference type="ARBA" id="ARBA00022448"/>
    </source>
</evidence>
<dbReference type="EMBL" id="UINC01000388">
    <property type="protein sequence ID" value="SUZ54462.1"/>
    <property type="molecule type" value="Genomic_DNA"/>
</dbReference>
<dbReference type="GO" id="GO:0004467">
    <property type="term" value="F:long-chain fatty acid-CoA ligase activity"/>
    <property type="evidence" value="ECO:0007669"/>
    <property type="project" value="TreeGrafter"/>
</dbReference>
<keyword evidence="11" id="KW-0472">Membrane</keyword>
<dbReference type="AlphaFoldDB" id="A0A381NIN0"/>
<keyword evidence="6" id="KW-0812">Transmembrane</keyword>
<dbReference type="Gene3D" id="3.40.50.12780">
    <property type="entry name" value="N-terminal domain of ligase-like"/>
    <property type="match status" value="1"/>
</dbReference>
<keyword evidence="3" id="KW-0813">Transport</keyword>
<protein>
    <recommendedName>
        <fullName evidence="14">AMP-dependent synthetase/ligase domain-containing protein</fullName>
    </recommendedName>
</protein>
<gene>
    <name evidence="15" type="ORF">METZ01_LOCUS7316</name>
</gene>
<evidence type="ECO:0000256" key="7">
    <source>
        <dbReference type="ARBA" id="ARBA00022741"/>
    </source>
</evidence>
<evidence type="ECO:0000256" key="10">
    <source>
        <dbReference type="ARBA" id="ARBA00023055"/>
    </source>
</evidence>
<evidence type="ECO:0000256" key="12">
    <source>
        <dbReference type="ARBA" id="ARBA00023140"/>
    </source>
</evidence>
<evidence type="ECO:0000259" key="14">
    <source>
        <dbReference type="Pfam" id="PF00501"/>
    </source>
</evidence>
<evidence type="ECO:0000256" key="8">
    <source>
        <dbReference type="ARBA" id="ARBA00022840"/>
    </source>
</evidence>
<evidence type="ECO:0000256" key="11">
    <source>
        <dbReference type="ARBA" id="ARBA00023136"/>
    </source>
</evidence>
<evidence type="ECO:0000313" key="15">
    <source>
        <dbReference type="EMBL" id="SUZ54462.1"/>
    </source>
</evidence>
<comment type="similarity">
    <text evidence="2">Belongs to the ATP-dependent AMP-binding enzyme family.</text>
</comment>
<dbReference type="GO" id="GO:0005886">
    <property type="term" value="C:plasma membrane"/>
    <property type="evidence" value="ECO:0007669"/>
    <property type="project" value="UniProtKB-SubCell"/>
</dbReference>
<dbReference type="GO" id="GO:0005524">
    <property type="term" value="F:ATP binding"/>
    <property type="evidence" value="ECO:0007669"/>
    <property type="project" value="UniProtKB-KW"/>
</dbReference>
<dbReference type="PANTHER" id="PTHR43107">
    <property type="entry name" value="LONG-CHAIN FATTY ACID TRANSPORT PROTEIN"/>
    <property type="match status" value="1"/>
</dbReference>
<dbReference type="Pfam" id="PF00501">
    <property type="entry name" value="AMP-binding"/>
    <property type="match status" value="1"/>
</dbReference>
<reference evidence="15" key="1">
    <citation type="submission" date="2018-05" db="EMBL/GenBank/DDBJ databases">
        <authorList>
            <person name="Lanie J.A."/>
            <person name="Ng W.-L."/>
            <person name="Kazmierczak K.M."/>
            <person name="Andrzejewski T.M."/>
            <person name="Davidsen T.M."/>
            <person name="Wayne K.J."/>
            <person name="Tettelin H."/>
            <person name="Glass J.I."/>
            <person name="Rusch D."/>
            <person name="Podicherti R."/>
            <person name="Tsui H.-C.T."/>
            <person name="Winkler M.E."/>
        </authorList>
    </citation>
    <scope>NUCLEOTIDE SEQUENCE</scope>
</reference>
<proteinExistence type="inferred from homology"/>
<keyword evidence="9" id="KW-1133">Transmembrane helix</keyword>